<proteinExistence type="inferred from homology"/>
<sequence>MSTHLTSKSAATTESGDGHTHTSSYLPLRSVMLNSGYSIPVIAYGTGTAQAWTDTSGPVATALKSGLVHLDTAWHYKNHKSTAEGIRRSGLAREQVFVTTKGGSFDDAPEEGDVRRWLEESLKDLGLDYVDLYLIHAEFHVESVVDSWKAMEQIQRDGLARSIGISNFSTKSLQSILDNCTIKPAVNQIEFHPYALPTYLPTLLPLCKEHDILIQSYAPLMSVVRHPGGPVDSTVDKVRTERGLGETAGQILLQWSQQITGGVVVTTTTKPERMAEQIKPFLSDSSLPPLSDQHLTEIDAAGAAGPYRHWGVNWPYFSGRMAWFMLTKRHQTQGEGGIDVAPEGASWRNKPETRHDLAIVASS</sequence>
<feature type="region of interest" description="Disordered" evidence="4">
    <location>
        <begin position="1"/>
        <end position="24"/>
    </location>
</feature>
<protein>
    <recommendedName>
        <fullName evidence="5">NADP-dependent oxidoreductase domain-containing protein</fullName>
    </recommendedName>
</protein>
<organism evidence="6 7">
    <name type="scientific">Saitozyma podzolica</name>
    <dbReference type="NCBI Taxonomy" id="1890683"/>
    <lineage>
        <taxon>Eukaryota</taxon>
        <taxon>Fungi</taxon>
        <taxon>Dikarya</taxon>
        <taxon>Basidiomycota</taxon>
        <taxon>Agaricomycotina</taxon>
        <taxon>Tremellomycetes</taxon>
        <taxon>Tremellales</taxon>
        <taxon>Trimorphomycetaceae</taxon>
        <taxon>Saitozyma</taxon>
    </lineage>
</organism>
<dbReference type="PROSITE" id="PS00062">
    <property type="entry name" value="ALDOKETO_REDUCTASE_2"/>
    <property type="match status" value="1"/>
</dbReference>
<dbReference type="EMBL" id="RSCD01000003">
    <property type="protein sequence ID" value="RSH93696.1"/>
    <property type="molecule type" value="Genomic_DNA"/>
</dbReference>
<evidence type="ECO:0000313" key="7">
    <source>
        <dbReference type="Proteomes" id="UP000279259"/>
    </source>
</evidence>
<dbReference type="GO" id="GO:0016616">
    <property type="term" value="F:oxidoreductase activity, acting on the CH-OH group of donors, NAD or NADP as acceptor"/>
    <property type="evidence" value="ECO:0007669"/>
    <property type="project" value="UniProtKB-ARBA"/>
</dbReference>
<dbReference type="STRING" id="1890683.A0A427YRP9"/>
<dbReference type="Gene3D" id="3.20.20.100">
    <property type="entry name" value="NADP-dependent oxidoreductase domain"/>
    <property type="match status" value="1"/>
</dbReference>
<evidence type="ECO:0000259" key="5">
    <source>
        <dbReference type="Pfam" id="PF00248"/>
    </source>
</evidence>
<dbReference type="InterPro" id="IPR023210">
    <property type="entry name" value="NADP_OxRdtase_dom"/>
</dbReference>
<keyword evidence="7" id="KW-1185">Reference proteome</keyword>
<accession>A0A427YRP9</accession>
<comment type="caution">
    <text evidence="6">The sequence shown here is derived from an EMBL/GenBank/DDBJ whole genome shotgun (WGS) entry which is preliminary data.</text>
</comment>
<dbReference type="Proteomes" id="UP000279259">
    <property type="component" value="Unassembled WGS sequence"/>
</dbReference>
<dbReference type="InterPro" id="IPR020471">
    <property type="entry name" value="AKR"/>
</dbReference>
<dbReference type="PANTHER" id="PTHR43827">
    <property type="entry name" value="2,5-DIKETO-D-GLUCONIC ACID REDUCTASE"/>
    <property type="match status" value="1"/>
</dbReference>
<feature type="domain" description="NADP-dependent oxidoreductase" evidence="5">
    <location>
        <begin position="59"/>
        <end position="223"/>
    </location>
</feature>
<evidence type="ECO:0000256" key="2">
    <source>
        <dbReference type="ARBA" id="ARBA00022857"/>
    </source>
</evidence>
<dbReference type="SUPFAM" id="SSF51430">
    <property type="entry name" value="NAD(P)-linked oxidoreductase"/>
    <property type="match status" value="1"/>
</dbReference>
<reference evidence="6 7" key="1">
    <citation type="submission" date="2018-11" db="EMBL/GenBank/DDBJ databases">
        <title>Genome sequence of Saitozyma podzolica DSM 27192.</title>
        <authorList>
            <person name="Aliyu H."/>
            <person name="Gorte O."/>
            <person name="Ochsenreither K."/>
        </authorList>
    </citation>
    <scope>NUCLEOTIDE SEQUENCE [LARGE SCALE GENOMIC DNA]</scope>
    <source>
        <strain evidence="6 7">DSM 27192</strain>
    </source>
</reference>
<evidence type="ECO:0000256" key="1">
    <source>
        <dbReference type="ARBA" id="ARBA00007905"/>
    </source>
</evidence>
<dbReference type="OrthoDB" id="416253at2759"/>
<dbReference type="Pfam" id="PF00248">
    <property type="entry name" value="Aldo_ket_red"/>
    <property type="match status" value="1"/>
</dbReference>
<dbReference type="InterPro" id="IPR036812">
    <property type="entry name" value="NAD(P)_OxRdtase_dom_sf"/>
</dbReference>
<dbReference type="PRINTS" id="PR00069">
    <property type="entry name" value="ALDKETRDTASE"/>
</dbReference>
<dbReference type="PANTHER" id="PTHR43827:SF3">
    <property type="entry name" value="NADP-DEPENDENT OXIDOREDUCTASE DOMAIN-CONTAINING PROTEIN"/>
    <property type="match status" value="1"/>
</dbReference>
<gene>
    <name evidence="6" type="ORF">EHS25_006343</name>
</gene>
<name>A0A427YRP9_9TREE</name>
<evidence type="ECO:0000313" key="6">
    <source>
        <dbReference type="EMBL" id="RSH93696.1"/>
    </source>
</evidence>
<dbReference type="AlphaFoldDB" id="A0A427YRP9"/>
<evidence type="ECO:0000256" key="4">
    <source>
        <dbReference type="SAM" id="MobiDB-lite"/>
    </source>
</evidence>
<evidence type="ECO:0000256" key="3">
    <source>
        <dbReference type="ARBA" id="ARBA00023002"/>
    </source>
</evidence>
<dbReference type="InterPro" id="IPR018170">
    <property type="entry name" value="Aldo/ket_reductase_CS"/>
</dbReference>
<keyword evidence="3" id="KW-0560">Oxidoreductase</keyword>
<comment type="similarity">
    <text evidence="1">Belongs to the aldo/keto reductase family.</text>
</comment>
<keyword evidence="2" id="KW-0521">NADP</keyword>